<dbReference type="EMBL" id="JAFFZP010000038">
    <property type="protein sequence ID" value="MBN0989356.1"/>
    <property type="molecule type" value="Genomic_DNA"/>
</dbReference>
<gene>
    <name evidence="1" type="ORF">JW498_18475</name>
</gene>
<evidence type="ECO:0000313" key="1">
    <source>
        <dbReference type="EMBL" id="MBN0989356.1"/>
    </source>
</evidence>
<protein>
    <submittedName>
        <fullName evidence="1">Uncharacterized protein</fullName>
    </submittedName>
</protein>
<keyword evidence="2" id="KW-1185">Reference proteome</keyword>
<sequence length="79" mass="9033">MKHNSIITADEIRLLKKVRQGDFDNVSLMPSELQPLITRGLVESIRSITLPIMPTRFRYRLTLAGEKVLSATTQPLKKR</sequence>
<reference evidence="1 2" key="1">
    <citation type="submission" date="2021-02" db="EMBL/GenBank/DDBJ databases">
        <title>A novel species of genus Amphritea isolated from a fishpond in China.</title>
        <authorList>
            <person name="Lu H."/>
        </authorList>
    </citation>
    <scope>NUCLEOTIDE SEQUENCE [LARGE SCALE GENOMIC DNA]</scope>
    <source>
        <strain evidence="1 2">RP18W</strain>
    </source>
</reference>
<name>A0ABS2WCB8_9GAMM</name>
<dbReference type="RefSeq" id="WP_205214270.1">
    <property type="nucleotide sequence ID" value="NZ_JAFFZP010000038.1"/>
</dbReference>
<evidence type="ECO:0000313" key="2">
    <source>
        <dbReference type="Proteomes" id="UP000760472"/>
    </source>
</evidence>
<dbReference type="Proteomes" id="UP000760472">
    <property type="component" value="Unassembled WGS sequence"/>
</dbReference>
<proteinExistence type="predicted"/>
<organism evidence="1 2">
    <name type="scientific">Amphritea pacifica</name>
    <dbReference type="NCBI Taxonomy" id="2811233"/>
    <lineage>
        <taxon>Bacteria</taxon>
        <taxon>Pseudomonadati</taxon>
        <taxon>Pseudomonadota</taxon>
        <taxon>Gammaproteobacteria</taxon>
        <taxon>Oceanospirillales</taxon>
        <taxon>Oceanospirillaceae</taxon>
        <taxon>Amphritea</taxon>
    </lineage>
</organism>
<accession>A0ABS2WCB8</accession>
<comment type="caution">
    <text evidence="1">The sequence shown here is derived from an EMBL/GenBank/DDBJ whole genome shotgun (WGS) entry which is preliminary data.</text>
</comment>